<proteinExistence type="predicted"/>
<organism evidence="1 2">
    <name type="scientific">Riccia sorocarpa</name>
    <dbReference type="NCBI Taxonomy" id="122646"/>
    <lineage>
        <taxon>Eukaryota</taxon>
        <taxon>Viridiplantae</taxon>
        <taxon>Streptophyta</taxon>
        <taxon>Embryophyta</taxon>
        <taxon>Marchantiophyta</taxon>
        <taxon>Marchantiopsida</taxon>
        <taxon>Marchantiidae</taxon>
        <taxon>Marchantiales</taxon>
        <taxon>Ricciaceae</taxon>
        <taxon>Riccia</taxon>
    </lineage>
</organism>
<gene>
    <name evidence="1" type="ORF">R1sor_005466</name>
</gene>
<dbReference type="AlphaFoldDB" id="A0ABD3HJM7"/>
<keyword evidence="2" id="KW-1185">Reference proteome</keyword>
<sequence length="80" mass="8095">MRLCAEPRAEPLGSKRLCARPAALARGSCARPPGIAPALRSTRGASAGPQVERPCAGPNGLGGPEQGCKIFSPSFLPSGL</sequence>
<dbReference type="Proteomes" id="UP001633002">
    <property type="component" value="Unassembled WGS sequence"/>
</dbReference>
<dbReference type="EMBL" id="JBJQOH010000003">
    <property type="protein sequence ID" value="KAL3691815.1"/>
    <property type="molecule type" value="Genomic_DNA"/>
</dbReference>
<reference evidence="1 2" key="1">
    <citation type="submission" date="2024-09" db="EMBL/GenBank/DDBJ databases">
        <title>Chromosome-scale assembly of Riccia sorocarpa.</title>
        <authorList>
            <person name="Paukszto L."/>
        </authorList>
    </citation>
    <scope>NUCLEOTIDE SEQUENCE [LARGE SCALE GENOMIC DNA]</scope>
    <source>
        <strain evidence="1">LP-2024</strain>
        <tissue evidence="1">Aerial parts of the thallus</tissue>
    </source>
</reference>
<name>A0ABD3HJM7_9MARC</name>
<protein>
    <submittedName>
        <fullName evidence="1">Uncharacterized protein</fullName>
    </submittedName>
</protein>
<evidence type="ECO:0000313" key="2">
    <source>
        <dbReference type="Proteomes" id="UP001633002"/>
    </source>
</evidence>
<accession>A0ABD3HJM7</accession>
<comment type="caution">
    <text evidence="1">The sequence shown here is derived from an EMBL/GenBank/DDBJ whole genome shotgun (WGS) entry which is preliminary data.</text>
</comment>
<evidence type="ECO:0000313" key="1">
    <source>
        <dbReference type="EMBL" id="KAL3691815.1"/>
    </source>
</evidence>